<name>A0A502EGX5_9PROT</name>
<feature type="non-terminal residue" evidence="1">
    <location>
        <position position="51"/>
    </location>
</feature>
<protein>
    <submittedName>
        <fullName evidence="1">Helix-turn-helix domain-containing protein</fullName>
    </submittedName>
</protein>
<evidence type="ECO:0000313" key="2">
    <source>
        <dbReference type="Proteomes" id="UP000317078"/>
    </source>
</evidence>
<gene>
    <name evidence="1" type="ORF">EAH89_30455</name>
</gene>
<comment type="caution">
    <text evidence="1">The sequence shown here is derived from an EMBL/GenBank/DDBJ whole genome shotgun (WGS) entry which is preliminary data.</text>
</comment>
<accession>A0A502EGX5</accession>
<dbReference type="Gene3D" id="1.10.10.60">
    <property type="entry name" value="Homeodomain-like"/>
    <property type="match status" value="1"/>
</dbReference>
<evidence type="ECO:0000313" key="1">
    <source>
        <dbReference type="EMBL" id="TPG35581.1"/>
    </source>
</evidence>
<proteinExistence type="predicted"/>
<dbReference type="AlphaFoldDB" id="A0A502EGX5"/>
<sequence>MVTLGELVMILDLARQGLTVSAIARRTGHDRKTIRTYIARGLEPPAYKPRP</sequence>
<keyword evidence="2" id="KW-1185">Reference proteome</keyword>
<reference evidence="1 2" key="1">
    <citation type="journal article" date="2019" name="Environ. Microbiol.">
        <title>Species interactions and distinct microbial communities in high Arctic permafrost affected cryosols are associated with the CH4 and CO2 gas fluxes.</title>
        <authorList>
            <person name="Altshuler I."/>
            <person name="Hamel J."/>
            <person name="Turney S."/>
            <person name="Magnuson E."/>
            <person name="Levesque R."/>
            <person name="Greer C."/>
            <person name="Whyte L.G."/>
        </authorList>
    </citation>
    <scope>NUCLEOTIDE SEQUENCE [LARGE SCALE GENOMIC DNA]</scope>
    <source>
        <strain evidence="1 2">S9.3B</strain>
    </source>
</reference>
<dbReference type="EMBL" id="RCZP01000105">
    <property type="protein sequence ID" value="TPG35581.1"/>
    <property type="molecule type" value="Genomic_DNA"/>
</dbReference>
<organism evidence="1 2">
    <name type="scientific">Muricoccus nepalensis</name>
    <dbReference type="NCBI Taxonomy" id="1854500"/>
    <lineage>
        <taxon>Bacteria</taxon>
        <taxon>Pseudomonadati</taxon>
        <taxon>Pseudomonadota</taxon>
        <taxon>Alphaproteobacteria</taxon>
        <taxon>Acetobacterales</taxon>
        <taxon>Roseomonadaceae</taxon>
        <taxon>Muricoccus</taxon>
    </lineage>
</organism>
<dbReference type="Proteomes" id="UP000317078">
    <property type="component" value="Unassembled WGS sequence"/>
</dbReference>